<dbReference type="Proteomes" id="UP000283095">
    <property type="component" value="Chromosome"/>
</dbReference>
<sequence length="95" mass="11367">MNKDQLEILTEILINIGDKLQYLQKEYDDYTIHNMAEWLKYPDISEGVIVKHKFKDYGEGYVRNINMESTHPLEVHFSFYPEYVDCNFSDLEVIK</sequence>
<dbReference type="OrthoDB" id="9897931at2"/>
<protein>
    <submittedName>
        <fullName evidence="1">Uncharacterized protein</fullName>
    </submittedName>
</protein>
<evidence type="ECO:0000313" key="2">
    <source>
        <dbReference type="Proteomes" id="UP000283095"/>
    </source>
</evidence>
<proteinExistence type="predicted"/>
<organism evidence="1 2">
    <name type="scientific">Peribacillus asahii</name>
    <dbReference type="NCBI Taxonomy" id="228899"/>
    <lineage>
        <taxon>Bacteria</taxon>
        <taxon>Bacillati</taxon>
        <taxon>Bacillota</taxon>
        <taxon>Bacilli</taxon>
        <taxon>Bacillales</taxon>
        <taxon>Bacillaceae</taxon>
        <taxon>Peribacillus</taxon>
    </lineage>
</organism>
<evidence type="ECO:0000313" key="1">
    <source>
        <dbReference type="EMBL" id="AZV43631.1"/>
    </source>
</evidence>
<dbReference type="KEGG" id="pasa:BAOM_3022"/>
<accession>A0A3Q9RNK6</accession>
<dbReference type="RefSeq" id="WP_127760771.1">
    <property type="nucleotide sequence ID" value="NZ_CP026095.1"/>
</dbReference>
<dbReference type="EMBL" id="CP026095">
    <property type="protein sequence ID" value="AZV43631.1"/>
    <property type="molecule type" value="Genomic_DNA"/>
</dbReference>
<name>A0A3Q9RNK6_9BACI</name>
<gene>
    <name evidence="1" type="ORF">BAOM_3022</name>
</gene>
<reference evidence="1 2" key="1">
    <citation type="submission" date="2018-01" db="EMBL/GenBank/DDBJ databases">
        <title>Bacillus asahii Genome sequencing and assembly.</title>
        <authorList>
            <person name="Jiang H."/>
            <person name="Feng Y."/>
            <person name="Zhao F."/>
            <person name="Lin X."/>
        </authorList>
    </citation>
    <scope>NUCLEOTIDE SEQUENCE [LARGE SCALE GENOMIC DNA]</scope>
    <source>
        <strain evidence="1 2">OM18</strain>
    </source>
</reference>
<dbReference type="AlphaFoldDB" id="A0A3Q9RNK6"/>